<organism evidence="1 2">
    <name type="scientific">Acaulospora colombiana</name>
    <dbReference type="NCBI Taxonomy" id="27376"/>
    <lineage>
        <taxon>Eukaryota</taxon>
        <taxon>Fungi</taxon>
        <taxon>Fungi incertae sedis</taxon>
        <taxon>Mucoromycota</taxon>
        <taxon>Glomeromycotina</taxon>
        <taxon>Glomeromycetes</taxon>
        <taxon>Diversisporales</taxon>
        <taxon>Acaulosporaceae</taxon>
        <taxon>Acaulospora</taxon>
    </lineage>
</organism>
<keyword evidence="2" id="KW-1185">Reference proteome</keyword>
<proteinExistence type="predicted"/>
<comment type="caution">
    <text evidence="1">The sequence shown here is derived from an EMBL/GenBank/DDBJ whole genome shotgun (WGS) entry which is preliminary data.</text>
</comment>
<name>A0ACA9MRM0_9GLOM</name>
<gene>
    <name evidence="1" type="ORF">ACOLOM_LOCUS6798</name>
</gene>
<evidence type="ECO:0000313" key="2">
    <source>
        <dbReference type="Proteomes" id="UP000789525"/>
    </source>
</evidence>
<dbReference type="Proteomes" id="UP000789525">
    <property type="component" value="Unassembled WGS sequence"/>
</dbReference>
<accession>A0ACA9MRM0</accession>
<protein>
    <submittedName>
        <fullName evidence="1">14528_t:CDS:1</fullName>
    </submittedName>
</protein>
<feature type="non-terminal residue" evidence="1">
    <location>
        <position position="1"/>
    </location>
</feature>
<evidence type="ECO:0000313" key="1">
    <source>
        <dbReference type="EMBL" id="CAG8604529.1"/>
    </source>
</evidence>
<sequence>EEWSPELVTNFLRLNKKLFLNEKTIQIIETLDYSGENFLQSTEEELERRNIPHGAAKRILNELREQAKKGTTNSSKPSKYVAVKGEGGTSDTSSLPEDEAFEERKKPHTNTPKPIIVKSNKKRLSSAEAALPNMDDIETLREKFRRIYESRKENEGITFKKIVDEEIEIGYISSFTISKFYNGESALRVGQNEIAVRDWVGRYEKKIKRKIARN</sequence>
<reference evidence="1" key="1">
    <citation type="submission" date="2021-06" db="EMBL/GenBank/DDBJ databases">
        <authorList>
            <person name="Kallberg Y."/>
            <person name="Tangrot J."/>
            <person name="Rosling A."/>
        </authorList>
    </citation>
    <scope>NUCLEOTIDE SEQUENCE</scope>
    <source>
        <strain evidence="1">CL356</strain>
    </source>
</reference>
<dbReference type="EMBL" id="CAJVPT010014476">
    <property type="protein sequence ID" value="CAG8604529.1"/>
    <property type="molecule type" value="Genomic_DNA"/>
</dbReference>